<dbReference type="PANTHER" id="PTHR10057">
    <property type="entry name" value="PERIPHERAL-TYPE BENZODIAZEPINE RECEPTOR"/>
    <property type="match status" value="1"/>
</dbReference>
<comment type="similarity">
    <text evidence="2">Belongs to the TspO/BZRP family.</text>
</comment>
<dbReference type="Gene3D" id="1.20.1260.100">
    <property type="entry name" value="TspO/MBR protein"/>
    <property type="match status" value="1"/>
</dbReference>
<dbReference type="InterPro" id="IPR038330">
    <property type="entry name" value="TspO/MBR-related_sf"/>
</dbReference>
<dbReference type="Pfam" id="PF03073">
    <property type="entry name" value="TspO_MBR"/>
    <property type="match status" value="1"/>
</dbReference>
<dbReference type="PIRSF" id="PIRSF005859">
    <property type="entry name" value="PBR"/>
    <property type="match status" value="1"/>
</dbReference>
<evidence type="ECO:0000256" key="4">
    <source>
        <dbReference type="ARBA" id="ARBA00022989"/>
    </source>
</evidence>
<evidence type="ECO:0000256" key="3">
    <source>
        <dbReference type="ARBA" id="ARBA00022692"/>
    </source>
</evidence>
<dbReference type="AlphaFoldDB" id="A0A2R5F8X1"/>
<keyword evidence="7" id="KW-0675">Receptor</keyword>
<organism evidence="7 8">
    <name type="scientific">Novimethylophilus kurashikiensis</name>
    <dbReference type="NCBI Taxonomy" id="1825523"/>
    <lineage>
        <taxon>Bacteria</taxon>
        <taxon>Pseudomonadati</taxon>
        <taxon>Pseudomonadota</taxon>
        <taxon>Betaproteobacteria</taxon>
        <taxon>Nitrosomonadales</taxon>
        <taxon>Methylophilaceae</taxon>
        <taxon>Novimethylophilus</taxon>
    </lineage>
</organism>
<dbReference type="FunFam" id="1.20.1260.100:FF:000001">
    <property type="entry name" value="translocator protein 2"/>
    <property type="match status" value="1"/>
</dbReference>
<dbReference type="RefSeq" id="WP_109014282.1">
    <property type="nucleotide sequence ID" value="NZ_BDOQ01000002.1"/>
</dbReference>
<feature type="transmembrane region" description="Helical" evidence="6">
    <location>
        <begin position="84"/>
        <end position="102"/>
    </location>
</feature>
<evidence type="ECO:0000256" key="5">
    <source>
        <dbReference type="ARBA" id="ARBA00023136"/>
    </source>
</evidence>
<evidence type="ECO:0000256" key="1">
    <source>
        <dbReference type="ARBA" id="ARBA00004141"/>
    </source>
</evidence>
<dbReference type="GO" id="GO:0016020">
    <property type="term" value="C:membrane"/>
    <property type="evidence" value="ECO:0007669"/>
    <property type="project" value="UniProtKB-SubCell"/>
</dbReference>
<keyword evidence="8" id="KW-1185">Reference proteome</keyword>
<feature type="transmembrane region" description="Helical" evidence="6">
    <location>
        <begin position="108"/>
        <end position="126"/>
    </location>
</feature>
<dbReference type="InterPro" id="IPR004307">
    <property type="entry name" value="TspO_MBR"/>
</dbReference>
<evidence type="ECO:0000313" key="8">
    <source>
        <dbReference type="Proteomes" id="UP000245081"/>
    </source>
</evidence>
<protein>
    <submittedName>
        <fullName evidence="7">Benzodiazepine receptor</fullName>
    </submittedName>
</protein>
<evidence type="ECO:0000313" key="7">
    <source>
        <dbReference type="EMBL" id="GBG13074.1"/>
    </source>
</evidence>
<dbReference type="OrthoDB" id="9795496at2"/>
<sequence length="161" mass="17947">MSRNDISTTATSKSLSLLLLVLAVALVAATAATGIHFQPGDWYEALQKPAWTPPNSVFPPVWSLLYLMIAIVGWRVFRSRDSTAICLWLAQLMANGLWSWLFFGLHQLPWALTDILIIAGLVGALVQHCWNVDRWVSFLLLPYLLWVLYAASLNGAILLLN</sequence>
<reference evidence="7 8" key="1">
    <citation type="journal article" date="2018" name="Environ. Microbiol.">
        <title>Isolation and genomic characterization of Novimethylophilus kurashikiensis gen. nov. sp. nov., a new lanthanide-dependent methylotrophic species of Methylophilaceae.</title>
        <authorList>
            <person name="Lv H."/>
            <person name="Sahin N."/>
            <person name="Tani A."/>
        </authorList>
    </citation>
    <scope>NUCLEOTIDE SEQUENCE [LARGE SCALE GENOMIC DNA]</scope>
    <source>
        <strain evidence="7 8">La2-4</strain>
    </source>
</reference>
<keyword evidence="3 6" id="KW-0812">Transmembrane</keyword>
<keyword evidence="5 6" id="KW-0472">Membrane</keyword>
<evidence type="ECO:0000256" key="6">
    <source>
        <dbReference type="SAM" id="Phobius"/>
    </source>
</evidence>
<proteinExistence type="inferred from homology"/>
<name>A0A2R5F8X1_9PROT</name>
<dbReference type="GO" id="GO:0033013">
    <property type="term" value="P:tetrapyrrole metabolic process"/>
    <property type="evidence" value="ECO:0007669"/>
    <property type="project" value="UniProtKB-ARBA"/>
</dbReference>
<feature type="transmembrane region" description="Helical" evidence="6">
    <location>
        <begin position="58"/>
        <end position="77"/>
    </location>
</feature>
<feature type="transmembrane region" description="Helical" evidence="6">
    <location>
        <begin position="138"/>
        <end position="160"/>
    </location>
</feature>
<evidence type="ECO:0000256" key="2">
    <source>
        <dbReference type="ARBA" id="ARBA00007524"/>
    </source>
</evidence>
<accession>A0A2R5F8X1</accession>
<comment type="subcellular location">
    <subcellularLocation>
        <location evidence="1">Membrane</location>
        <topology evidence="1">Multi-pass membrane protein</topology>
    </subcellularLocation>
</comment>
<dbReference type="CDD" id="cd15904">
    <property type="entry name" value="TSPO_MBR"/>
    <property type="match status" value="1"/>
</dbReference>
<keyword evidence="4 6" id="KW-1133">Transmembrane helix</keyword>
<gene>
    <name evidence="7" type="ORF">NMK_0612</name>
</gene>
<dbReference type="EMBL" id="BDOQ01000002">
    <property type="protein sequence ID" value="GBG13074.1"/>
    <property type="molecule type" value="Genomic_DNA"/>
</dbReference>
<comment type="caution">
    <text evidence="7">The sequence shown here is derived from an EMBL/GenBank/DDBJ whole genome shotgun (WGS) entry which is preliminary data.</text>
</comment>
<dbReference type="Proteomes" id="UP000245081">
    <property type="component" value="Unassembled WGS sequence"/>
</dbReference>
<dbReference type="PANTHER" id="PTHR10057:SF0">
    <property type="entry name" value="TRANSLOCATOR PROTEIN"/>
    <property type="match status" value="1"/>
</dbReference>